<dbReference type="PANTHER" id="PTHR30289">
    <property type="entry name" value="UNCHARACTERIZED PROTEIN YBCL-RELATED"/>
    <property type="match status" value="1"/>
</dbReference>
<sequence>MKTLYVIVVGLFLSLTTKAQTFTLKSSDLQGQATHKQVYNGFGCTGSNISPQLSWENAPQGTKSFAIVMYDPDAPTGRGWIHWTVFDIPAGTKELKSGSGDTSKTTLPKEIIQGIADYGTYGYGGPCPPEGDKPHKYEITVFALKTEKLGLDKNANPSLVGFYINANMLAKATLTAYYQR</sequence>
<dbReference type="RefSeq" id="WP_256552121.1">
    <property type="nucleotide sequence ID" value="NZ_CP101751.1"/>
</dbReference>
<evidence type="ECO:0000256" key="1">
    <source>
        <dbReference type="SAM" id="SignalP"/>
    </source>
</evidence>
<dbReference type="InterPro" id="IPR005247">
    <property type="entry name" value="YbhB_YbcL/LppC-like"/>
</dbReference>
<dbReference type="NCBIfam" id="TIGR00481">
    <property type="entry name" value="YbhB/YbcL family Raf kinase inhibitor-like protein"/>
    <property type="match status" value="1"/>
</dbReference>
<reference evidence="2" key="1">
    <citation type="submission" date="2022-07" db="EMBL/GenBank/DDBJ databases">
        <title>Isolation, identification, and degradation of a PFOSA degrading strain from sewage treatment plant.</title>
        <authorList>
            <person name="Zhang L."/>
            <person name="Huo Y."/>
        </authorList>
    </citation>
    <scope>NUCLEOTIDE SEQUENCE</scope>
    <source>
        <strain evidence="2">C1</strain>
    </source>
</reference>
<dbReference type="PANTHER" id="PTHR30289:SF1">
    <property type="entry name" value="PEBP (PHOSPHATIDYLETHANOLAMINE-BINDING PROTEIN) FAMILY PROTEIN"/>
    <property type="match status" value="1"/>
</dbReference>
<protein>
    <submittedName>
        <fullName evidence="2">YbhB/YbcL family Raf kinase inhibitor-like protein</fullName>
    </submittedName>
</protein>
<dbReference type="GO" id="GO:0004860">
    <property type="term" value="F:protein kinase inhibitor activity"/>
    <property type="evidence" value="ECO:0007669"/>
    <property type="project" value="UniProtKB-KW"/>
</dbReference>
<feature type="chain" id="PRO_5047194081" evidence="1">
    <location>
        <begin position="20"/>
        <end position="180"/>
    </location>
</feature>
<keyword evidence="1" id="KW-0732">Signal</keyword>
<dbReference type="Pfam" id="PF01161">
    <property type="entry name" value="PBP"/>
    <property type="match status" value="1"/>
</dbReference>
<dbReference type="EMBL" id="CP101751">
    <property type="protein sequence ID" value="UUC46457.1"/>
    <property type="molecule type" value="Genomic_DNA"/>
</dbReference>
<dbReference type="Proteomes" id="UP001059844">
    <property type="component" value="Chromosome"/>
</dbReference>
<name>A0ABY5IY95_9FLAO</name>
<gene>
    <name evidence="2" type="ORF">NOX80_04460</name>
</gene>
<evidence type="ECO:0000313" key="3">
    <source>
        <dbReference type="Proteomes" id="UP001059844"/>
    </source>
</evidence>
<dbReference type="SUPFAM" id="SSF49777">
    <property type="entry name" value="PEBP-like"/>
    <property type="match status" value="1"/>
</dbReference>
<dbReference type="InterPro" id="IPR008914">
    <property type="entry name" value="PEBP"/>
</dbReference>
<evidence type="ECO:0000313" key="2">
    <source>
        <dbReference type="EMBL" id="UUC46457.1"/>
    </source>
</evidence>
<accession>A0ABY5IY95</accession>
<keyword evidence="2" id="KW-0649">Protein kinase inhibitor</keyword>
<keyword evidence="3" id="KW-1185">Reference proteome</keyword>
<dbReference type="InterPro" id="IPR036610">
    <property type="entry name" value="PEBP-like_sf"/>
</dbReference>
<proteinExistence type="predicted"/>
<dbReference type="CDD" id="cd00865">
    <property type="entry name" value="PEBP_bact_arch"/>
    <property type="match status" value="1"/>
</dbReference>
<feature type="signal peptide" evidence="1">
    <location>
        <begin position="1"/>
        <end position="19"/>
    </location>
</feature>
<organism evidence="2 3">
    <name type="scientific">Flavobacterium cerinum</name>
    <dbReference type="NCBI Taxonomy" id="2502784"/>
    <lineage>
        <taxon>Bacteria</taxon>
        <taxon>Pseudomonadati</taxon>
        <taxon>Bacteroidota</taxon>
        <taxon>Flavobacteriia</taxon>
        <taxon>Flavobacteriales</taxon>
        <taxon>Flavobacteriaceae</taxon>
        <taxon>Flavobacterium</taxon>
    </lineage>
</organism>
<dbReference type="Gene3D" id="3.90.280.10">
    <property type="entry name" value="PEBP-like"/>
    <property type="match status" value="1"/>
</dbReference>